<dbReference type="Gene3D" id="3.40.50.150">
    <property type="entry name" value="Vaccinia Virus protein VP39"/>
    <property type="match status" value="1"/>
</dbReference>
<evidence type="ECO:0000313" key="1">
    <source>
        <dbReference type="EMBL" id="AYV85691.1"/>
    </source>
</evidence>
<reference evidence="1" key="1">
    <citation type="submission" date="2018-10" db="EMBL/GenBank/DDBJ databases">
        <title>Hidden diversity of soil giant viruses.</title>
        <authorList>
            <person name="Schulz F."/>
            <person name="Alteio L."/>
            <person name="Goudeau D."/>
            <person name="Ryan E.M."/>
            <person name="Malmstrom R.R."/>
            <person name="Blanchard J."/>
            <person name="Woyke T."/>
        </authorList>
    </citation>
    <scope>NUCLEOTIDE SEQUENCE</scope>
    <source>
        <strain evidence="1">SAV1</strain>
    </source>
</reference>
<protein>
    <recommendedName>
        <fullName evidence="2">Methyltransferase type 11 domain-containing protein</fullName>
    </recommendedName>
</protein>
<sequence>MYDDHMISKLFRSNPTYRKYLVQLLGKFTNKLDKNIVTNMYHMIKQNEPDEKIVNFIQKNRIGMEELKSEPRASRISNVLFQFLKKDLKPNIGAYLDIGCNNGLITVELGKKLNLKSSQIYGIDVEDFSGQKIIPVGGFVFSSYDGYNIPYTDDYFDLVTCLMTLHHIKHIDIILSEIKRVTKKHGLVLVKEHNAYSEEIDWLIFLKHLFYDVMDYNITYEEFIKTYFQKCYSKNQLVELFKKYGFELVKLSGKKFLNRYHYSNPTQTFYALFTKN</sequence>
<evidence type="ECO:0008006" key="2">
    <source>
        <dbReference type="Google" id="ProtNLM"/>
    </source>
</evidence>
<dbReference type="SUPFAM" id="SSF53335">
    <property type="entry name" value="S-adenosyl-L-methionine-dependent methyltransferases"/>
    <property type="match status" value="1"/>
</dbReference>
<organism evidence="1">
    <name type="scientific">Satyrvirus sp</name>
    <dbReference type="NCBI Taxonomy" id="2487771"/>
    <lineage>
        <taxon>Viruses</taxon>
        <taxon>Varidnaviria</taxon>
        <taxon>Bamfordvirae</taxon>
        <taxon>Nucleocytoviricota</taxon>
        <taxon>Megaviricetes</taxon>
        <taxon>Imitervirales</taxon>
        <taxon>Mimiviridae</taxon>
        <taxon>Megamimivirinae</taxon>
    </lineage>
</organism>
<proteinExistence type="predicted"/>
<dbReference type="CDD" id="cd02440">
    <property type="entry name" value="AdoMet_MTases"/>
    <property type="match status" value="1"/>
</dbReference>
<dbReference type="Pfam" id="PF13489">
    <property type="entry name" value="Methyltransf_23"/>
    <property type="match status" value="1"/>
</dbReference>
<accession>A0A3G5AHB1</accession>
<name>A0A3G5AHB1_9VIRU</name>
<dbReference type="InterPro" id="IPR029063">
    <property type="entry name" value="SAM-dependent_MTases_sf"/>
</dbReference>
<dbReference type="EMBL" id="MK072467">
    <property type="protein sequence ID" value="AYV85691.1"/>
    <property type="molecule type" value="Genomic_DNA"/>
</dbReference>
<gene>
    <name evidence="1" type="ORF">Satyrvirus31_5</name>
</gene>